<dbReference type="GO" id="GO:0008270">
    <property type="term" value="F:zinc ion binding"/>
    <property type="evidence" value="ECO:0007669"/>
    <property type="project" value="UniProtKB-KW"/>
</dbReference>
<evidence type="ECO:0000313" key="3">
    <source>
        <dbReference type="EMBL" id="KAJ1218182.1"/>
    </source>
</evidence>
<evidence type="ECO:0000259" key="2">
    <source>
        <dbReference type="PROSITE" id="PS50158"/>
    </source>
</evidence>
<dbReference type="EMBL" id="JANPWB010000001">
    <property type="protein sequence ID" value="KAJ1218182.1"/>
    <property type="molecule type" value="Genomic_DNA"/>
</dbReference>
<keyword evidence="4" id="KW-1185">Reference proteome</keyword>
<proteinExistence type="predicted"/>
<dbReference type="InterPro" id="IPR001878">
    <property type="entry name" value="Znf_CCHC"/>
</dbReference>
<keyword evidence="1" id="KW-0863">Zinc-finger</keyword>
<dbReference type="InterPro" id="IPR021109">
    <property type="entry name" value="Peptidase_aspartic_dom_sf"/>
</dbReference>
<dbReference type="SMART" id="SM00343">
    <property type="entry name" value="ZnF_C2HC"/>
    <property type="match status" value="2"/>
</dbReference>
<organism evidence="3 4">
    <name type="scientific">Pleurodeles waltl</name>
    <name type="common">Iberian ribbed newt</name>
    <dbReference type="NCBI Taxonomy" id="8319"/>
    <lineage>
        <taxon>Eukaryota</taxon>
        <taxon>Metazoa</taxon>
        <taxon>Chordata</taxon>
        <taxon>Craniata</taxon>
        <taxon>Vertebrata</taxon>
        <taxon>Euteleostomi</taxon>
        <taxon>Amphibia</taxon>
        <taxon>Batrachia</taxon>
        <taxon>Caudata</taxon>
        <taxon>Salamandroidea</taxon>
        <taxon>Salamandridae</taxon>
        <taxon>Pleurodelinae</taxon>
        <taxon>Pleurodeles</taxon>
    </lineage>
</organism>
<reference evidence="3" key="1">
    <citation type="journal article" date="2022" name="bioRxiv">
        <title>Sequencing and chromosome-scale assembly of the giantPleurodeles waltlgenome.</title>
        <authorList>
            <person name="Brown T."/>
            <person name="Elewa A."/>
            <person name="Iarovenko S."/>
            <person name="Subramanian E."/>
            <person name="Araus A.J."/>
            <person name="Petzold A."/>
            <person name="Susuki M."/>
            <person name="Suzuki K.-i.T."/>
            <person name="Hayashi T."/>
            <person name="Toyoda A."/>
            <person name="Oliveira C."/>
            <person name="Osipova E."/>
            <person name="Leigh N.D."/>
            <person name="Simon A."/>
            <person name="Yun M.H."/>
        </authorList>
    </citation>
    <scope>NUCLEOTIDE SEQUENCE</scope>
    <source>
        <strain evidence="3">20211129_DDA</strain>
        <tissue evidence="3">Liver</tissue>
    </source>
</reference>
<keyword evidence="1" id="KW-0479">Metal-binding</keyword>
<dbReference type="Proteomes" id="UP001066276">
    <property type="component" value="Chromosome 1_1"/>
</dbReference>
<evidence type="ECO:0000256" key="1">
    <source>
        <dbReference type="PROSITE-ProRule" id="PRU00047"/>
    </source>
</evidence>
<dbReference type="GO" id="GO:0003676">
    <property type="term" value="F:nucleic acid binding"/>
    <property type="evidence" value="ECO:0007669"/>
    <property type="project" value="InterPro"/>
</dbReference>
<keyword evidence="1" id="KW-0862">Zinc</keyword>
<dbReference type="PANTHER" id="PTHR37984">
    <property type="entry name" value="PROTEIN CBG26694"/>
    <property type="match status" value="1"/>
</dbReference>
<dbReference type="InterPro" id="IPR050951">
    <property type="entry name" value="Retrovirus_Pol_polyprotein"/>
</dbReference>
<dbReference type="SUPFAM" id="SSF57756">
    <property type="entry name" value="Retrovirus zinc finger-like domains"/>
    <property type="match status" value="1"/>
</dbReference>
<evidence type="ECO:0000313" key="4">
    <source>
        <dbReference type="Proteomes" id="UP001066276"/>
    </source>
</evidence>
<dbReference type="PANTHER" id="PTHR37984:SF9">
    <property type="entry name" value="INTEGRASE CATALYTIC DOMAIN-CONTAINING PROTEIN"/>
    <property type="match status" value="1"/>
</dbReference>
<feature type="domain" description="CCHC-type" evidence="2">
    <location>
        <begin position="163"/>
        <end position="177"/>
    </location>
</feature>
<comment type="caution">
    <text evidence="3">The sequence shown here is derived from an EMBL/GenBank/DDBJ whole genome shotgun (WGS) entry which is preliminary data.</text>
</comment>
<name>A0AAV7WVL2_PLEWA</name>
<dbReference type="AlphaFoldDB" id="A0AAV7WVL2"/>
<sequence>MLEKHFTPKISVMFERHKFFLRVQGLDEDMMTYVAALRGLAVTCNFQDLTDSLIRDQIVRCTNNKKVKERLLSTDTSLEESVQIARSMEHTEAWMKGIESKTHMRESAKESTIEVEQLKTVKHEKGTASNMGEKKSFNILCYRCGCPGHIASSPACSARTLTCRTCGRRGHLAKVCRAKGKVWNKIVKSMDNIQGEHEEKIVLTINSMSENNFRDVESKDCVNLKRESQCELKKLHCDVTLKTKIVRMLVDSGSLCTLISKDVYEGILREKFEDLQTADVKAVAYGGKRINIVGVRWMDIIFKGNGVHGKVYVTHEGSNLLGWRHQKDLNIVLNPNATEPVIVVEDSNVEYMGIQGTAEEWREKLMEKFPKVFTERL</sequence>
<accession>A0AAV7WVL2</accession>
<dbReference type="Gene3D" id="4.10.60.10">
    <property type="entry name" value="Zinc finger, CCHC-type"/>
    <property type="match status" value="1"/>
</dbReference>
<dbReference type="InterPro" id="IPR036875">
    <property type="entry name" value="Znf_CCHC_sf"/>
</dbReference>
<dbReference type="SUPFAM" id="SSF50630">
    <property type="entry name" value="Acid proteases"/>
    <property type="match status" value="1"/>
</dbReference>
<gene>
    <name evidence="3" type="ORF">NDU88_005765</name>
</gene>
<protein>
    <recommendedName>
        <fullName evidence="2">CCHC-type domain-containing protein</fullName>
    </recommendedName>
</protein>
<dbReference type="Pfam" id="PF00098">
    <property type="entry name" value="zf-CCHC"/>
    <property type="match status" value="1"/>
</dbReference>
<dbReference type="PROSITE" id="PS50158">
    <property type="entry name" value="ZF_CCHC"/>
    <property type="match status" value="1"/>
</dbReference>